<name>K2P9H9_TRYCR</name>
<evidence type="ECO:0000256" key="1">
    <source>
        <dbReference type="ARBA" id="ARBA00022737"/>
    </source>
</evidence>
<evidence type="ECO:0000256" key="2">
    <source>
        <dbReference type="ARBA" id="ARBA00022803"/>
    </source>
</evidence>
<comment type="caution">
    <text evidence="5">The sequence shown here is derived from an EMBL/GenBank/DDBJ whole genome shotgun (WGS) entry which is preliminary data.</text>
</comment>
<reference evidence="5 6" key="1">
    <citation type="journal article" date="2012" name="BMC Genomics">
        <title>Comparative genomic analysis of human infective Trypanosoma cruzi lineages with the bat-restricted subspecies T. cruzi marinkellei.</title>
        <authorList>
            <person name="Franzen O."/>
            <person name="Talavera-Lopez C."/>
            <person name="Ochaya S."/>
            <person name="Butler C.E."/>
            <person name="Messenger L.A."/>
            <person name="Lewis M.D."/>
            <person name="Llewellyn M.S."/>
            <person name="Marinkelle C.J."/>
            <person name="Tyler K.M."/>
            <person name="Miles M.A."/>
            <person name="Andersson B."/>
        </authorList>
    </citation>
    <scope>NUCLEOTIDE SEQUENCE [LARGE SCALE GENOMIC DNA]</scope>
    <source>
        <strain evidence="5 6">B7</strain>
    </source>
</reference>
<dbReference type="OrthoDB" id="1926212at2759"/>
<dbReference type="Proteomes" id="UP000007350">
    <property type="component" value="Unassembled WGS sequence"/>
</dbReference>
<evidence type="ECO:0000313" key="5">
    <source>
        <dbReference type="EMBL" id="EKF37752.1"/>
    </source>
</evidence>
<dbReference type="SMART" id="SM00028">
    <property type="entry name" value="TPR"/>
    <property type="match status" value="14"/>
</dbReference>
<feature type="repeat" description="TPR" evidence="3">
    <location>
        <begin position="329"/>
        <end position="362"/>
    </location>
</feature>
<dbReference type="InterPro" id="IPR050498">
    <property type="entry name" value="Ycf3"/>
</dbReference>
<feature type="repeat" description="TPR" evidence="3">
    <location>
        <begin position="398"/>
        <end position="431"/>
    </location>
</feature>
<dbReference type="AlphaFoldDB" id="K2P9H9"/>
<dbReference type="Pfam" id="PF13432">
    <property type="entry name" value="TPR_16"/>
    <property type="match status" value="2"/>
</dbReference>
<feature type="repeat" description="TPR" evidence="3">
    <location>
        <begin position="500"/>
        <end position="533"/>
    </location>
</feature>
<protein>
    <recommendedName>
        <fullName evidence="7">UDP-N-acetylglucosamine--peptide N-acetylglucosaminyltransferase SPINDLY</fullName>
    </recommendedName>
</protein>
<dbReference type="PROSITE" id="PS50005">
    <property type="entry name" value="TPR"/>
    <property type="match status" value="10"/>
</dbReference>
<feature type="repeat" description="TPR" evidence="3">
    <location>
        <begin position="295"/>
        <end position="328"/>
    </location>
</feature>
<dbReference type="InterPro" id="IPR019734">
    <property type="entry name" value="TPR_rpt"/>
</dbReference>
<dbReference type="PROSITE" id="PS50293">
    <property type="entry name" value="TPR_REGION"/>
    <property type="match status" value="2"/>
</dbReference>
<dbReference type="SUPFAM" id="SSF48452">
    <property type="entry name" value="TPR-like"/>
    <property type="match status" value="3"/>
</dbReference>
<dbReference type="EMBL" id="AHKC01008349">
    <property type="protein sequence ID" value="EKF37752.1"/>
    <property type="molecule type" value="Genomic_DNA"/>
</dbReference>
<sequence length="798" mass="89828">MSLFSLLFILFIFLFIYFLYGVKWGGEGGDMILHRGEGVPPSGVHSHCYMRYRPPLSAEERLEEANRHIEKNPTDLPALLRRAKLLVRLEDYQAAQVDLSIIIDLPPGKSHSSDLVCAFFLRGICHVKLSCIDKAIADFTAALDIDPSHSRSTYERAACHNRKGNYTAAILDYERALQHDSMHVSYFSATHRNARSRFAKTRPHQRASLLSFGVIEPPRQDASSTLNVDGVHRNGDNGTKPPPAPPHNMYAKTSGLKAETSRLSRSAGTPIGSPERHQIVPTITSSSALSGNEEAELHQQRGLAYRKKGDYLRAIDEYSAALRIDPKNFKALFNRGFCSDKVEDYNAAIRDYEAAMKLEPGYAYTYYNLGISYDRWGGHYKEAIAMFDKAIALDGNNADFYHNRGFSQRKLGNYREAVKDYTMALSLDPQHFKAYYNRAFCYDKLGEGANAIADYTKAIAIQDDNPNAYHNRGAALEKAGRLDDAIADYTRAIQLDDGNPFTYNARGIVYDRRGKSDAALQDLTQAITLSPNNAIFYQNRAFVFQNMERFPEAVHDYNTSLALLDEEKRFTNGATTESKATQELNRLILKQHFNRGFCHAREGHYEAAIYDFSMVMATNPDNPVALYNRGICHDKVGNHKLAVEDFSHLIELDAENAEAHFSRGTALESLGEYAMALDDYAVAFKLDVDHSGLVEEGALAKFKSEHHAMVASQRVLRLLKEKKKILQLCEEHLNWLEDINLKVDARVNVMQWTPPLYIYIYIYILWGGGDCLYFGRIAASALCRCCCCCCFCFSGDCG</sequence>
<feature type="repeat" description="TPR" evidence="3">
    <location>
        <begin position="623"/>
        <end position="656"/>
    </location>
</feature>
<dbReference type="Pfam" id="PF00515">
    <property type="entry name" value="TPR_1"/>
    <property type="match status" value="3"/>
</dbReference>
<feature type="repeat" description="TPR" evidence="3">
    <location>
        <begin position="116"/>
        <end position="149"/>
    </location>
</feature>
<feature type="repeat" description="TPR" evidence="3">
    <location>
        <begin position="432"/>
        <end position="465"/>
    </location>
</feature>
<keyword evidence="6" id="KW-1185">Reference proteome</keyword>
<evidence type="ECO:0000256" key="3">
    <source>
        <dbReference type="PROSITE-ProRule" id="PRU00339"/>
    </source>
</evidence>
<feature type="region of interest" description="Disordered" evidence="4">
    <location>
        <begin position="220"/>
        <end position="277"/>
    </location>
</feature>
<dbReference type="PANTHER" id="PTHR44858:SF1">
    <property type="entry name" value="UDP-N-ACETYLGLUCOSAMINE--PEPTIDE N-ACETYLGLUCOSAMINYLTRANSFERASE SPINDLY-RELATED"/>
    <property type="match status" value="1"/>
</dbReference>
<dbReference type="PANTHER" id="PTHR44858">
    <property type="entry name" value="TETRATRICOPEPTIDE REPEAT PROTEIN 6"/>
    <property type="match status" value="1"/>
</dbReference>
<dbReference type="Pfam" id="PF13414">
    <property type="entry name" value="TPR_11"/>
    <property type="match status" value="1"/>
</dbReference>
<accession>K2P9H9</accession>
<evidence type="ECO:0008006" key="7">
    <source>
        <dbReference type="Google" id="ProtNLM"/>
    </source>
</evidence>
<proteinExistence type="predicted"/>
<keyword evidence="1" id="KW-0677">Repeat</keyword>
<gene>
    <name evidence="5" type="ORF">MOQ_002047</name>
</gene>
<dbReference type="Pfam" id="PF13181">
    <property type="entry name" value="TPR_8"/>
    <property type="match status" value="2"/>
</dbReference>
<keyword evidence="2 3" id="KW-0802">TPR repeat</keyword>
<organism evidence="5 6">
    <name type="scientific">Trypanosoma cruzi marinkellei</name>
    <dbReference type="NCBI Taxonomy" id="85056"/>
    <lineage>
        <taxon>Eukaryota</taxon>
        <taxon>Discoba</taxon>
        <taxon>Euglenozoa</taxon>
        <taxon>Kinetoplastea</taxon>
        <taxon>Metakinetoplastina</taxon>
        <taxon>Trypanosomatida</taxon>
        <taxon>Trypanosomatidae</taxon>
        <taxon>Trypanosoma</taxon>
        <taxon>Schizotrypanum</taxon>
    </lineage>
</organism>
<evidence type="ECO:0000313" key="6">
    <source>
        <dbReference type="Proteomes" id="UP000007350"/>
    </source>
</evidence>
<feature type="repeat" description="TPR" evidence="3">
    <location>
        <begin position="657"/>
        <end position="690"/>
    </location>
</feature>
<feature type="repeat" description="TPR" evidence="3">
    <location>
        <begin position="466"/>
        <end position="499"/>
    </location>
</feature>
<feature type="repeat" description="TPR" evidence="3">
    <location>
        <begin position="589"/>
        <end position="622"/>
    </location>
</feature>
<dbReference type="Gene3D" id="1.25.40.10">
    <property type="entry name" value="Tetratricopeptide repeat domain"/>
    <property type="match status" value="6"/>
</dbReference>
<evidence type="ECO:0000256" key="4">
    <source>
        <dbReference type="SAM" id="MobiDB-lite"/>
    </source>
</evidence>
<dbReference type="InterPro" id="IPR011990">
    <property type="entry name" value="TPR-like_helical_dom_sf"/>
</dbReference>